<organism evidence="1 2">
    <name type="scientific">Litoribacillus peritrichatus</name>
    <dbReference type="NCBI Taxonomy" id="718191"/>
    <lineage>
        <taxon>Bacteria</taxon>
        <taxon>Pseudomonadati</taxon>
        <taxon>Pseudomonadota</taxon>
        <taxon>Gammaproteobacteria</taxon>
        <taxon>Oceanospirillales</taxon>
        <taxon>Oceanospirillaceae</taxon>
        <taxon>Litoribacillus</taxon>
    </lineage>
</organism>
<protein>
    <submittedName>
        <fullName evidence="1">Uncharacterized protein</fullName>
    </submittedName>
</protein>
<dbReference type="EMBL" id="BAABBN010000007">
    <property type="protein sequence ID" value="GAA3929007.1"/>
    <property type="molecule type" value="Genomic_DNA"/>
</dbReference>
<reference evidence="2" key="1">
    <citation type="journal article" date="2019" name="Int. J. Syst. Evol. Microbiol.">
        <title>The Global Catalogue of Microorganisms (GCM) 10K type strain sequencing project: providing services to taxonomists for standard genome sequencing and annotation.</title>
        <authorList>
            <consortium name="The Broad Institute Genomics Platform"/>
            <consortium name="The Broad Institute Genome Sequencing Center for Infectious Disease"/>
            <person name="Wu L."/>
            <person name="Ma J."/>
        </authorList>
    </citation>
    <scope>NUCLEOTIDE SEQUENCE [LARGE SCALE GENOMIC DNA]</scope>
    <source>
        <strain evidence="2">JCM 17551</strain>
    </source>
</reference>
<name>A0ABP7MRS0_9GAMM</name>
<evidence type="ECO:0000313" key="1">
    <source>
        <dbReference type="EMBL" id="GAA3929007.1"/>
    </source>
</evidence>
<dbReference type="Proteomes" id="UP001501565">
    <property type="component" value="Unassembled WGS sequence"/>
</dbReference>
<proteinExistence type="predicted"/>
<comment type="caution">
    <text evidence="1">The sequence shown here is derived from an EMBL/GenBank/DDBJ whole genome shotgun (WGS) entry which is preliminary data.</text>
</comment>
<evidence type="ECO:0000313" key="2">
    <source>
        <dbReference type="Proteomes" id="UP001501565"/>
    </source>
</evidence>
<dbReference type="RefSeq" id="WP_344799062.1">
    <property type="nucleotide sequence ID" value="NZ_BAABBN010000007.1"/>
</dbReference>
<accession>A0ABP7MRS0</accession>
<gene>
    <name evidence="1" type="ORF">GCM10022277_26890</name>
</gene>
<keyword evidence="2" id="KW-1185">Reference proteome</keyword>
<sequence>MIKASFTGELNVLLDQKNISIEEKRRIVATNLALGLISTAISKEGTDHKLADEMKNLPGYVDTIYQSLSR</sequence>